<keyword evidence="3" id="KW-0560">Oxidoreductase</keyword>
<dbReference type="PIRSF" id="PIRSF016578">
    <property type="entry name" value="HsaA"/>
    <property type="match status" value="1"/>
</dbReference>
<dbReference type="HOGENOM" id="CLU_018204_2_0_11"/>
<evidence type="ECO:0000256" key="2">
    <source>
        <dbReference type="ARBA" id="ARBA00022827"/>
    </source>
</evidence>
<dbReference type="Proteomes" id="UP000009224">
    <property type="component" value="Chromosome"/>
</dbReference>
<reference evidence="5 6" key="1">
    <citation type="journal article" date="2011" name="J. Bacteriol.">
        <title>Complete genome sequence of a novel clinical isolate, the nontuberculous Mycobacterium strain JDM601.</title>
        <authorList>
            <person name="Zhang Z.Y."/>
            <person name="Sun Z.Q."/>
            <person name="Wang Z.L."/>
            <person name="Wen Z.L."/>
            <person name="Sun Q.W."/>
            <person name="Zhu Z.Q."/>
            <person name="Song Y.Z."/>
            <person name="Zhao J.W."/>
            <person name="Wang H.H."/>
            <person name="Zhang S.L."/>
            <person name="Guo X.K."/>
        </authorList>
    </citation>
    <scope>NUCLEOTIDE SEQUENCE [LARGE SCALE GENOMIC DNA]</scope>
    <source>
        <strain evidence="5 6">JDM601</strain>
    </source>
</reference>
<dbReference type="InterPro" id="IPR046373">
    <property type="entry name" value="Acyl-CoA_Oxase/DH_mid-dom_sf"/>
</dbReference>
<dbReference type="Gene3D" id="2.40.110.10">
    <property type="entry name" value="Butyryl-CoA Dehydrogenase, subunit A, domain 2"/>
    <property type="match status" value="1"/>
</dbReference>
<dbReference type="InterPro" id="IPR036250">
    <property type="entry name" value="AcylCo_DH-like_C"/>
</dbReference>
<dbReference type="InterPro" id="IPR013107">
    <property type="entry name" value="Acyl-CoA_DH_C"/>
</dbReference>
<evidence type="ECO:0000259" key="4">
    <source>
        <dbReference type="Pfam" id="PF08028"/>
    </source>
</evidence>
<keyword evidence="2" id="KW-0274">FAD</keyword>
<dbReference type="OrthoDB" id="3404950at2"/>
<keyword evidence="1" id="KW-0285">Flavoprotein</keyword>
<dbReference type="SUPFAM" id="SSF56645">
    <property type="entry name" value="Acyl-CoA dehydrogenase NM domain-like"/>
    <property type="match status" value="1"/>
</dbReference>
<dbReference type="Pfam" id="PF08028">
    <property type="entry name" value="Acyl-CoA_dh_2"/>
    <property type="match status" value="1"/>
</dbReference>
<dbReference type="Gene3D" id="1.10.540.10">
    <property type="entry name" value="Acyl-CoA dehydrogenase/oxidase, N-terminal domain"/>
    <property type="match status" value="1"/>
</dbReference>
<organism evidence="5 6">
    <name type="scientific">Mycolicibacter sinensis (strain JDM601)</name>
    <name type="common">Mycobacterium sinense</name>
    <dbReference type="NCBI Taxonomy" id="875328"/>
    <lineage>
        <taxon>Bacteria</taxon>
        <taxon>Bacillati</taxon>
        <taxon>Actinomycetota</taxon>
        <taxon>Actinomycetes</taxon>
        <taxon>Mycobacteriales</taxon>
        <taxon>Mycobacteriaceae</taxon>
        <taxon>Mycolicibacter</taxon>
    </lineage>
</organism>
<dbReference type="eggNOG" id="COG1960">
    <property type="taxonomic scope" value="Bacteria"/>
</dbReference>
<accession>F5YW06</accession>
<dbReference type="GO" id="GO:0050660">
    <property type="term" value="F:flavin adenine dinucleotide binding"/>
    <property type="evidence" value="ECO:0007669"/>
    <property type="project" value="InterPro"/>
</dbReference>
<evidence type="ECO:0000313" key="5">
    <source>
        <dbReference type="EMBL" id="AEF35253.1"/>
    </source>
</evidence>
<dbReference type="Gene3D" id="1.20.140.10">
    <property type="entry name" value="Butyryl-CoA Dehydrogenase, subunit A, domain 3"/>
    <property type="match status" value="1"/>
</dbReference>
<gene>
    <name evidence="5" type="ordered locus">JDM601_1253</name>
</gene>
<dbReference type="InterPro" id="IPR037069">
    <property type="entry name" value="AcylCoA_DH/ox_N_sf"/>
</dbReference>
<feature type="domain" description="Acyl-CoA dehydrogenase C-terminal" evidence="4">
    <location>
        <begin position="234"/>
        <end position="363"/>
    </location>
</feature>
<dbReference type="AlphaFoldDB" id="F5YW06"/>
<dbReference type="InterPro" id="IPR050741">
    <property type="entry name" value="Acyl-CoA_dehydrogenase"/>
</dbReference>
<protein>
    <submittedName>
        <fullName evidence="5">Acyl-CoA dehydrogenase</fullName>
    </submittedName>
</protein>
<sequence length="382" mass="40703">MAHVVVERVEQIAGQLTATAQESERLGTLSPQSVALIRQAGVMRMLQPSDFGGYAAHPRDYAEAVMAVAKACGSTGWVCGVVGVHPWQMALMDRRLQTEVWGRDPETWIASPYAAQGVATPVDGGYQLNGRWSFSSGTDHCDWIVLGARVGETLLPRVLHVVLPRSDYTVVDDSWDVIGLSGTGSKDIVVDAAFVPHYRTIDFGHVASQMSPAERAGRTETLYRLPFWAMFSLGVTAAVIGIAEGALAAHLGYQRDQVAVTGARINDDPAGPGVISEAAAEIAASRDQLLDAISRLFDVAQAGEVISCDERSLVPRNQLRCAQRAVAAVDAIFAGSGGNAACKSNPLQRFWRDAHVGLGHAVHLSDMIYQSSALTAMGGQAP</sequence>
<dbReference type="GO" id="GO:0005737">
    <property type="term" value="C:cytoplasm"/>
    <property type="evidence" value="ECO:0007669"/>
    <property type="project" value="TreeGrafter"/>
</dbReference>
<dbReference type="KEGG" id="mjd:JDM601_1253"/>
<evidence type="ECO:0000313" key="6">
    <source>
        <dbReference type="Proteomes" id="UP000009224"/>
    </source>
</evidence>
<dbReference type="PANTHER" id="PTHR48083:SF19">
    <property type="entry name" value="FLAVIN-DEPENDENT MONOOXYGENASE, OXYGENASE SUBUNIT HSAA"/>
    <property type="match status" value="1"/>
</dbReference>
<dbReference type="STRING" id="875328.JDM601_1253"/>
<proteinExistence type="predicted"/>
<dbReference type="EMBL" id="CP002329">
    <property type="protein sequence ID" value="AEF35253.1"/>
    <property type="molecule type" value="Genomic_DNA"/>
</dbReference>
<evidence type="ECO:0000256" key="1">
    <source>
        <dbReference type="ARBA" id="ARBA00022630"/>
    </source>
</evidence>
<dbReference type="GO" id="GO:0033539">
    <property type="term" value="P:fatty acid beta-oxidation using acyl-CoA dehydrogenase"/>
    <property type="evidence" value="ECO:0007669"/>
    <property type="project" value="TreeGrafter"/>
</dbReference>
<dbReference type="PANTHER" id="PTHR48083">
    <property type="entry name" value="MEDIUM-CHAIN SPECIFIC ACYL-COA DEHYDROGENASE, MITOCHONDRIAL-RELATED"/>
    <property type="match status" value="1"/>
</dbReference>
<evidence type="ECO:0000256" key="3">
    <source>
        <dbReference type="ARBA" id="ARBA00023002"/>
    </source>
</evidence>
<dbReference type="GO" id="GO:0003995">
    <property type="term" value="F:acyl-CoA dehydrogenase activity"/>
    <property type="evidence" value="ECO:0007669"/>
    <property type="project" value="TreeGrafter"/>
</dbReference>
<name>F5YW06_MYCSD</name>
<dbReference type="GO" id="GO:0016712">
    <property type="term" value="F:oxidoreductase activity, acting on paired donors, with incorporation or reduction of molecular oxygen, reduced flavin or flavoprotein as one donor, and incorporation of one atom of oxygen"/>
    <property type="evidence" value="ECO:0007669"/>
    <property type="project" value="TreeGrafter"/>
</dbReference>
<dbReference type="InterPro" id="IPR009100">
    <property type="entry name" value="AcylCoA_DH/oxidase_NM_dom_sf"/>
</dbReference>
<keyword evidence="6" id="KW-1185">Reference proteome</keyword>
<dbReference type="RefSeq" id="WP_013828194.1">
    <property type="nucleotide sequence ID" value="NC_015576.1"/>
</dbReference>
<dbReference type="SUPFAM" id="SSF47203">
    <property type="entry name" value="Acyl-CoA dehydrogenase C-terminal domain-like"/>
    <property type="match status" value="1"/>
</dbReference>